<proteinExistence type="predicted"/>
<dbReference type="AlphaFoldDB" id="A0AAD7WBY2"/>
<evidence type="ECO:0000313" key="2">
    <source>
        <dbReference type="EMBL" id="KAJ8391452.1"/>
    </source>
</evidence>
<dbReference type="Proteomes" id="UP001221898">
    <property type="component" value="Unassembled WGS sequence"/>
</dbReference>
<dbReference type="EMBL" id="JAINUG010000157">
    <property type="protein sequence ID" value="KAJ8391452.1"/>
    <property type="molecule type" value="Genomic_DNA"/>
</dbReference>
<comment type="caution">
    <text evidence="2">The sequence shown here is derived from an EMBL/GenBank/DDBJ whole genome shotgun (WGS) entry which is preliminary data.</text>
</comment>
<accession>A0AAD7WBY2</accession>
<reference evidence="2" key="1">
    <citation type="journal article" date="2023" name="Science">
        <title>Genome structures resolve the early diversification of teleost fishes.</title>
        <authorList>
            <person name="Parey E."/>
            <person name="Louis A."/>
            <person name="Montfort J."/>
            <person name="Bouchez O."/>
            <person name="Roques C."/>
            <person name="Iampietro C."/>
            <person name="Lluch J."/>
            <person name="Castinel A."/>
            <person name="Donnadieu C."/>
            <person name="Desvignes T."/>
            <person name="Floi Bucao C."/>
            <person name="Jouanno E."/>
            <person name="Wen M."/>
            <person name="Mejri S."/>
            <person name="Dirks R."/>
            <person name="Jansen H."/>
            <person name="Henkel C."/>
            <person name="Chen W.J."/>
            <person name="Zahm M."/>
            <person name="Cabau C."/>
            <person name="Klopp C."/>
            <person name="Thompson A.W."/>
            <person name="Robinson-Rechavi M."/>
            <person name="Braasch I."/>
            <person name="Lecointre G."/>
            <person name="Bobe J."/>
            <person name="Postlethwait J.H."/>
            <person name="Berthelot C."/>
            <person name="Roest Crollius H."/>
            <person name="Guiguen Y."/>
        </authorList>
    </citation>
    <scope>NUCLEOTIDE SEQUENCE</scope>
    <source>
        <strain evidence="2">NC1722</strain>
    </source>
</reference>
<evidence type="ECO:0000256" key="1">
    <source>
        <dbReference type="SAM" id="MobiDB-lite"/>
    </source>
</evidence>
<gene>
    <name evidence="2" type="ORF">AAFF_G00089260</name>
</gene>
<name>A0AAD7WBY2_9TELE</name>
<keyword evidence="3" id="KW-1185">Reference proteome</keyword>
<protein>
    <submittedName>
        <fullName evidence="2">Uncharacterized protein</fullName>
    </submittedName>
</protein>
<feature type="region of interest" description="Disordered" evidence="1">
    <location>
        <begin position="23"/>
        <end position="60"/>
    </location>
</feature>
<organism evidence="2 3">
    <name type="scientific">Aldrovandia affinis</name>
    <dbReference type="NCBI Taxonomy" id="143900"/>
    <lineage>
        <taxon>Eukaryota</taxon>
        <taxon>Metazoa</taxon>
        <taxon>Chordata</taxon>
        <taxon>Craniata</taxon>
        <taxon>Vertebrata</taxon>
        <taxon>Euteleostomi</taxon>
        <taxon>Actinopterygii</taxon>
        <taxon>Neopterygii</taxon>
        <taxon>Teleostei</taxon>
        <taxon>Notacanthiformes</taxon>
        <taxon>Halosauridae</taxon>
        <taxon>Aldrovandia</taxon>
    </lineage>
</organism>
<evidence type="ECO:0000313" key="3">
    <source>
        <dbReference type="Proteomes" id="UP001221898"/>
    </source>
</evidence>
<sequence length="101" mass="11266">MFPLPQRVECLLITALPGSHDRVLARQSSNNEKVTNTRRGKGIQAQGKRGRKSKRSEDGEVLASEKIRFDMQPLAHVFTDASPAAFLRRSLSQPHVTNIKS</sequence>